<evidence type="ECO:0000256" key="2">
    <source>
        <dbReference type="ARBA" id="ARBA00007025"/>
    </source>
</evidence>
<dbReference type="GO" id="GO:0003677">
    <property type="term" value="F:DNA binding"/>
    <property type="evidence" value="ECO:0007669"/>
    <property type="project" value="UniProtKB-KW"/>
</dbReference>
<dbReference type="OrthoDB" id="2020972at2759"/>
<organism evidence="13 14">
    <name type="scientific">Paraglomus occultum</name>
    <dbReference type="NCBI Taxonomy" id="144539"/>
    <lineage>
        <taxon>Eukaryota</taxon>
        <taxon>Fungi</taxon>
        <taxon>Fungi incertae sedis</taxon>
        <taxon>Mucoromycota</taxon>
        <taxon>Glomeromycotina</taxon>
        <taxon>Glomeromycetes</taxon>
        <taxon>Paraglomerales</taxon>
        <taxon>Paraglomeraceae</taxon>
        <taxon>Paraglomus</taxon>
    </lineage>
</organism>
<dbReference type="PANTHER" id="PTHR45797:SF1">
    <property type="entry name" value="HELICASE ARIP4"/>
    <property type="match status" value="1"/>
</dbReference>
<dbReference type="Pfam" id="PF00271">
    <property type="entry name" value="Helicase_C"/>
    <property type="match status" value="1"/>
</dbReference>
<feature type="region of interest" description="Disordered" evidence="9">
    <location>
        <begin position="619"/>
        <end position="656"/>
    </location>
</feature>
<dbReference type="Gene3D" id="3.40.50.300">
    <property type="entry name" value="P-loop containing nucleotide triphosphate hydrolases"/>
    <property type="match status" value="1"/>
</dbReference>
<dbReference type="InterPro" id="IPR013761">
    <property type="entry name" value="SAM/pointed_sf"/>
</dbReference>
<dbReference type="GO" id="GO:0016887">
    <property type="term" value="F:ATP hydrolysis activity"/>
    <property type="evidence" value="ECO:0007669"/>
    <property type="project" value="InterPro"/>
</dbReference>
<accession>A0A9N8W050</accession>
<dbReference type="EMBL" id="CAJVPJ010000074">
    <property type="protein sequence ID" value="CAG8472458.1"/>
    <property type="molecule type" value="Genomic_DNA"/>
</dbReference>
<evidence type="ECO:0000259" key="12">
    <source>
        <dbReference type="PROSITE" id="PS51194"/>
    </source>
</evidence>
<dbReference type="PROSITE" id="PS51194">
    <property type="entry name" value="HELICASE_CTER"/>
    <property type="match status" value="1"/>
</dbReference>
<dbReference type="Gene3D" id="1.10.150.50">
    <property type="entry name" value="Transcription Factor, Ets-1"/>
    <property type="match status" value="1"/>
</dbReference>
<evidence type="ECO:0000313" key="14">
    <source>
        <dbReference type="Proteomes" id="UP000789572"/>
    </source>
</evidence>
<dbReference type="PANTHER" id="PTHR45797">
    <property type="entry name" value="RAD54-LIKE"/>
    <property type="match status" value="1"/>
</dbReference>
<dbReference type="InterPro" id="IPR000330">
    <property type="entry name" value="SNF2_N"/>
</dbReference>
<dbReference type="InterPro" id="IPR027417">
    <property type="entry name" value="P-loop_NTPase"/>
</dbReference>
<keyword evidence="7" id="KW-0238">DNA-binding</keyword>
<feature type="domain" description="SAM" evidence="10">
    <location>
        <begin position="41"/>
        <end position="109"/>
    </location>
</feature>
<dbReference type="InterPro" id="IPR001660">
    <property type="entry name" value="SAM"/>
</dbReference>
<dbReference type="InterPro" id="IPR038718">
    <property type="entry name" value="SNF2-like_sf"/>
</dbReference>
<dbReference type="SUPFAM" id="SSF47769">
    <property type="entry name" value="SAM/Pointed domain"/>
    <property type="match status" value="1"/>
</dbReference>
<dbReference type="Pfam" id="PF00176">
    <property type="entry name" value="SNF2-rel_dom"/>
    <property type="match status" value="1"/>
</dbReference>
<dbReference type="GO" id="GO:0005634">
    <property type="term" value="C:nucleus"/>
    <property type="evidence" value="ECO:0007669"/>
    <property type="project" value="UniProtKB-SubCell"/>
</dbReference>
<dbReference type="SUPFAM" id="SSF52540">
    <property type="entry name" value="P-loop containing nucleoside triphosphate hydrolases"/>
    <property type="match status" value="2"/>
</dbReference>
<evidence type="ECO:0000259" key="11">
    <source>
        <dbReference type="PROSITE" id="PS51192"/>
    </source>
</evidence>
<evidence type="ECO:0000313" key="13">
    <source>
        <dbReference type="EMBL" id="CAG8472458.1"/>
    </source>
</evidence>
<protein>
    <submittedName>
        <fullName evidence="13">2173_t:CDS:1</fullName>
    </submittedName>
</protein>
<dbReference type="InterPro" id="IPR056026">
    <property type="entry name" value="DUF7607"/>
</dbReference>
<dbReference type="PROSITE" id="PS50105">
    <property type="entry name" value="SAM_DOMAIN"/>
    <property type="match status" value="1"/>
</dbReference>
<evidence type="ECO:0000256" key="8">
    <source>
        <dbReference type="ARBA" id="ARBA00023242"/>
    </source>
</evidence>
<dbReference type="InterPro" id="IPR044574">
    <property type="entry name" value="ARIP4-like"/>
</dbReference>
<dbReference type="InterPro" id="IPR049730">
    <property type="entry name" value="SNF2/RAD54-like_C"/>
</dbReference>
<comment type="subcellular location">
    <subcellularLocation>
        <location evidence="1">Nucleus</location>
    </subcellularLocation>
</comment>
<comment type="similarity">
    <text evidence="2">Belongs to the SNF2/RAD54 helicase family.</text>
</comment>
<dbReference type="PROSITE" id="PS51192">
    <property type="entry name" value="HELICASE_ATP_BIND_1"/>
    <property type="match status" value="1"/>
</dbReference>
<evidence type="ECO:0000256" key="5">
    <source>
        <dbReference type="ARBA" id="ARBA00022806"/>
    </source>
</evidence>
<dbReference type="SMART" id="SM00487">
    <property type="entry name" value="DEXDc"/>
    <property type="match status" value="1"/>
</dbReference>
<evidence type="ECO:0000256" key="1">
    <source>
        <dbReference type="ARBA" id="ARBA00004123"/>
    </source>
</evidence>
<evidence type="ECO:0000256" key="6">
    <source>
        <dbReference type="ARBA" id="ARBA00022840"/>
    </source>
</evidence>
<dbReference type="Proteomes" id="UP000789572">
    <property type="component" value="Unassembled WGS sequence"/>
</dbReference>
<feature type="domain" description="Helicase ATP-binding" evidence="11">
    <location>
        <begin position="971"/>
        <end position="1169"/>
    </location>
</feature>
<proteinExistence type="inferred from homology"/>
<evidence type="ECO:0000256" key="3">
    <source>
        <dbReference type="ARBA" id="ARBA00022741"/>
    </source>
</evidence>
<keyword evidence="6" id="KW-0067">ATP-binding</keyword>
<dbReference type="GO" id="GO:0004386">
    <property type="term" value="F:helicase activity"/>
    <property type="evidence" value="ECO:0007669"/>
    <property type="project" value="UniProtKB-KW"/>
</dbReference>
<dbReference type="InterPro" id="IPR014001">
    <property type="entry name" value="Helicase_ATP-bd"/>
</dbReference>
<keyword evidence="4" id="KW-0378">Hydrolase</keyword>
<name>A0A9N8W050_9GLOM</name>
<evidence type="ECO:0000256" key="7">
    <source>
        <dbReference type="ARBA" id="ARBA00023125"/>
    </source>
</evidence>
<comment type="caution">
    <text evidence="13">The sequence shown here is derived from an EMBL/GenBank/DDBJ whole genome shotgun (WGS) entry which is preliminary data.</text>
</comment>
<evidence type="ECO:0000256" key="4">
    <source>
        <dbReference type="ARBA" id="ARBA00022801"/>
    </source>
</evidence>
<dbReference type="GO" id="GO:0005524">
    <property type="term" value="F:ATP binding"/>
    <property type="evidence" value="ECO:0007669"/>
    <property type="project" value="UniProtKB-KW"/>
</dbReference>
<dbReference type="Pfam" id="PF24580">
    <property type="entry name" value="DUF7607"/>
    <property type="match status" value="1"/>
</dbReference>
<gene>
    <name evidence="13" type="ORF">POCULU_LOCUS1111</name>
</gene>
<keyword evidence="14" id="KW-1185">Reference proteome</keyword>
<dbReference type="SMART" id="SM00490">
    <property type="entry name" value="HELICc"/>
    <property type="match status" value="1"/>
</dbReference>
<feature type="compositionally biased region" description="Polar residues" evidence="9">
    <location>
        <begin position="631"/>
        <end position="656"/>
    </location>
</feature>
<reference evidence="13" key="1">
    <citation type="submission" date="2021-06" db="EMBL/GenBank/DDBJ databases">
        <authorList>
            <person name="Kallberg Y."/>
            <person name="Tangrot J."/>
            <person name="Rosling A."/>
        </authorList>
    </citation>
    <scope>NUCLEOTIDE SEQUENCE</scope>
    <source>
        <strain evidence="13">IA702</strain>
    </source>
</reference>
<dbReference type="SMART" id="SM00454">
    <property type="entry name" value="SAM"/>
    <property type="match status" value="1"/>
</dbReference>
<keyword evidence="5" id="KW-0347">Helicase</keyword>
<keyword evidence="3" id="KW-0547">Nucleotide-binding</keyword>
<feature type="domain" description="Helicase C-terminal" evidence="12">
    <location>
        <begin position="1320"/>
        <end position="1488"/>
    </location>
</feature>
<dbReference type="Pfam" id="PF07647">
    <property type="entry name" value="SAM_2"/>
    <property type="match status" value="1"/>
</dbReference>
<evidence type="ECO:0000256" key="9">
    <source>
        <dbReference type="SAM" id="MobiDB-lite"/>
    </source>
</evidence>
<evidence type="ECO:0000259" key="10">
    <source>
        <dbReference type="PROSITE" id="PS50105"/>
    </source>
</evidence>
<dbReference type="InterPro" id="IPR001650">
    <property type="entry name" value="Helicase_C-like"/>
</dbReference>
<keyword evidence="8" id="KW-0539">Nucleus</keyword>
<dbReference type="Gene3D" id="3.40.50.10810">
    <property type="entry name" value="Tandem AAA-ATPase domain"/>
    <property type="match status" value="1"/>
</dbReference>
<sequence length="1573" mass="180091">MLLENRNVTSSNVGAGAILNMHEICATFNWNAKNLPSPTTWTVDQVCCWLRGLGLMQVDAVCHAFREHEVDGLLLLGHINNDVLTKELCLTSWGTRTKILKAIEDLKAGIESATASPVEVNGTPSWQFVQENEISRLVLSDSQTEDEAADELSYSDDSEIESEDQYVILNGVEAEAAGFCAVKCGQEIPKDVIQIIKNKSRKLSYGGTYDEMGDDDILLPLYGDSEDENKMMDSDLEKEVEKEEQTETERAKKRYLDCQKSIDKYIENVQKKLKVKHEALKREKPEKYEQKRWNLWRKWRNRQEELKTEMEHLNQKRIPELIDELHKNFARTSKDFLRQCGILDVSLKRIFEIEWTLNVLSGGQPHKPSKTGEKSDISGQFATNAILTDEDDFESHKEDSEISEDSLSDFIDESDLFINDERLAELRRDAGLPVIQNNIIENNANNGNDEDIMNNGVVGCNNSNDHNKKSKDNVNKDCEAGRENIINTDYGTNTKSDNNPNHNEDSEIVLEEIEERTSAPIVDISCITPGAIDADCSTMDLVLSSPVTENSVDTISPESEPEDTDTPNAMADASLLAFSDSNAENITPNKKSIFYEVFSPSTTPHSLREQLVDASTVQGDDARPSYHQPLCNDNTRSSPAQQLVRKSSSRSKNNVEFGTASKPIDLDAEVILITSDTEDEGFSSRQSIRKHIKRTYDATSETEMSDDDIGKIAYVSDHDSEFDNNYLEDLGPEMRHLIDEEFIRSTAAPALFYKIKKIVDSVVCYNEPNATLTEYVILTHIWNDFKEFEYKEFDNADHSQAINRNLTNNEPVELFEEGCFAQYWKNRKKAAQKNIPNLLSVVARNDDSPIPKKRRLESEAIASTHSSLTEDLDIRHPEILAEIANQTRKGKNTLRTRVRPESVRTITMRTQRRAREAAYRLRYDQQSATDNMGRAAINRGHEAEEDDIYIPLELSSELKQYQIEGTQFLWKNIVMFETGCTLAHAMGLGKTVQVITFLYTLWREMKAKNKAIPQDLMEHGFRVLILCPSTVIDNWMVEFNKWLRRMEGGREFCAHVGKFDTSMKEDERLRTLNKWHRLERGGVIITNYEMISRSCFREQRNIDEYRKCLIDPGPSLIIADEGHKFKSEDTLLMEALRDLRTRNRICLTGSPLQNSLKEYYSTINFVCPNYLGDREEFEKLYINPIESGLAPNALPASHKSATIMLYVLKKIINDIVLRKDESLLAGELPEKQDYVIFCRYTEDQRKLYELSKKTEDIYTLQQLSIANTKRSRSKNARSIISNTPEEDDRYTSVVAEKIRDYQKTHIPDIEDIKLSNKMLVLMEILKQCRIENDKVLVFSKSLPTLDYVEKQFRKWQETDDSIIQHTESRTRIIRIDGEVDKSQRHHMIDSFNERPDWAVALISIKTASLGVNLFGANRVVLFDCDWNPTHAQQAVGRAYRIGQTKRVFVYRLMVHDSFEERLFNNNVQKVGLSNRVIDNTATQADEDVGNLAYLAEPKDPGICRIPPEATYDDNVLNVVSRRLRDGLITIEKHETYYRSVDENLDESEQKYAEDCVEAEIQRLTQSRGLQVAR</sequence>
<dbReference type="CDD" id="cd18793">
    <property type="entry name" value="SF2_C_SNF"/>
    <property type="match status" value="1"/>
</dbReference>